<organism evidence="1">
    <name type="scientific">marine sediment metagenome</name>
    <dbReference type="NCBI Taxonomy" id="412755"/>
    <lineage>
        <taxon>unclassified sequences</taxon>
        <taxon>metagenomes</taxon>
        <taxon>ecological metagenomes</taxon>
    </lineage>
</organism>
<comment type="caution">
    <text evidence="1">The sequence shown here is derived from an EMBL/GenBank/DDBJ whole genome shotgun (WGS) entry which is preliminary data.</text>
</comment>
<dbReference type="EMBL" id="LAZR01034029">
    <property type="protein sequence ID" value="KKL46444.1"/>
    <property type="molecule type" value="Genomic_DNA"/>
</dbReference>
<name>A0A0F9CBJ5_9ZZZZ</name>
<evidence type="ECO:0000313" key="1">
    <source>
        <dbReference type="EMBL" id="KKL46444.1"/>
    </source>
</evidence>
<reference evidence="1" key="1">
    <citation type="journal article" date="2015" name="Nature">
        <title>Complex archaea that bridge the gap between prokaryotes and eukaryotes.</title>
        <authorList>
            <person name="Spang A."/>
            <person name="Saw J.H."/>
            <person name="Jorgensen S.L."/>
            <person name="Zaremba-Niedzwiedzka K."/>
            <person name="Martijn J."/>
            <person name="Lind A.E."/>
            <person name="van Eijk R."/>
            <person name="Schleper C."/>
            <person name="Guy L."/>
            <person name="Ettema T.J."/>
        </authorList>
    </citation>
    <scope>NUCLEOTIDE SEQUENCE</scope>
</reference>
<accession>A0A0F9CBJ5</accession>
<gene>
    <name evidence="1" type="ORF">LCGC14_2345490</name>
</gene>
<proteinExistence type="predicted"/>
<protein>
    <submittedName>
        <fullName evidence="1">Uncharacterized protein</fullName>
    </submittedName>
</protein>
<dbReference type="AlphaFoldDB" id="A0A0F9CBJ5"/>
<sequence length="138" mass="15804">MREIQKARELLNFNPVLNMQELLSEQIDIANESDFTSEFIMLLYREKDGGSCPHCQNSWQKISVDNIYATFHYFDPVCSCYSKCRICKGSLHREIAMNFEGCTSCGTKKNKIVSVDEKVKQINKYKSGFKKLNTGGTP</sequence>